<feature type="transmembrane region" description="Helical" evidence="1">
    <location>
        <begin position="232"/>
        <end position="251"/>
    </location>
</feature>
<keyword evidence="1" id="KW-0812">Transmembrane</keyword>
<feature type="transmembrane region" description="Helical" evidence="1">
    <location>
        <begin position="21"/>
        <end position="40"/>
    </location>
</feature>
<evidence type="ECO:0000313" key="2">
    <source>
        <dbReference type="EMBL" id="CAD8373566.1"/>
    </source>
</evidence>
<feature type="transmembrane region" description="Helical" evidence="1">
    <location>
        <begin position="158"/>
        <end position="181"/>
    </location>
</feature>
<reference evidence="2" key="1">
    <citation type="submission" date="2021-01" db="EMBL/GenBank/DDBJ databases">
        <authorList>
            <person name="Corre E."/>
            <person name="Pelletier E."/>
            <person name="Niang G."/>
            <person name="Scheremetjew M."/>
            <person name="Finn R."/>
            <person name="Kale V."/>
            <person name="Holt S."/>
            <person name="Cochrane G."/>
            <person name="Meng A."/>
            <person name="Brown T."/>
            <person name="Cohen L."/>
        </authorList>
    </citation>
    <scope>NUCLEOTIDE SEQUENCE</scope>
    <source>
        <strain evidence="2">CCMP3303</strain>
    </source>
</reference>
<protein>
    <submittedName>
        <fullName evidence="2">Uncharacterized protein</fullName>
    </submittedName>
</protein>
<proteinExistence type="predicted"/>
<dbReference type="AlphaFoldDB" id="A0A7S0AU35"/>
<name>A0A7S0AU35_9STRA</name>
<feature type="transmembrane region" description="Helical" evidence="1">
    <location>
        <begin position="118"/>
        <end position="138"/>
    </location>
</feature>
<keyword evidence="1" id="KW-1133">Transmembrane helix</keyword>
<gene>
    <name evidence="2" type="ORF">MPOL1434_LOCUS7526</name>
</gene>
<dbReference type="EMBL" id="HBEJ01012835">
    <property type="protein sequence ID" value="CAD8373566.1"/>
    <property type="molecule type" value="Transcribed_RNA"/>
</dbReference>
<accession>A0A7S0AU35</accession>
<evidence type="ECO:0000256" key="1">
    <source>
        <dbReference type="SAM" id="Phobius"/>
    </source>
</evidence>
<keyword evidence="1" id="KW-0472">Membrane</keyword>
<sequence>MCKESDFKNNAKTNSSAKALRALYILTTFLSLFMVGWIVVFPSSWLMGRSEFHDHIISETLVKKYDGTSVSPRTVTKYAGHSLVQFTHIAPGAIWAAAIPLQLHPKLRRQYRLAHKMIGYAFIVSALLMAFGICVIFARDLTFHNDYDGIPPPDDMELLQMKVSTTFLTTWFVLTALLAVYNAGWTKDIQSHQQWIIRHIGSGLWIAVQRIVVVFCQGAGLVDGPMVMRNLFGNAATGSVFFTILLAEYSIRCLKNVNGVKKRV</sequence>
<organism evidence="2">
    <name type="scientific">Minutocellus polymorphus</name>
    <dbReference type="NCBI Taxonomy" id="265543"/>
    <lineage>
        <taxon>Eukaryota</taxon>
        <taxon>Sar</taxon>
        <taxon>Stramenopiles</taxon>
        <taxon>Ochrophyta</taxon>
        <taxon>Bacillariophyta</taxon>
        <taxon>Mediophyceae</taxon>
        <taxon>Cymatosirophycidae</taxon>
        <taxon>Cymatosirales</taxon>
        <taxon>Cymatosiraceae</taxon>
        <taxon>Minutocellus</taxon>
    </lineage>
</organism>
<feature type="transmembrane region" description="Helical" evidence="1">
    <location>
        <begin position="202"/>
        <end position="220"/>
    </location>
</feature>
<feature type="transmembrane region" description="Helical" evidence="1">
    <location>
        <begin position="78"/>
        <end position="98"/>
    </location>
</feature>